<sequence length="67" mass="7927">MHFMLIAILNHISNFQKQVMLKLLKRTLLNIIVLSKNVNPSLYKEQYEKQQLKLKQASLKQVDIAYI</sequence>
<dbReference type="Proteomes" id="UP000688137">
    <property type="component" value="Unassembled WGS sequence"/>
</dbReference>
<evidence type="ECO:0000313" key="2">
    <source>
        <dbReference type="Proteomes" id="UP000688137"/>
    </source>
</evidence>
<protein>
    <submittedName>
        <fullName evidence="1">Uncharacterized protein</fullName>
    </submittedName>
</protein>
<organism evidence="1 2">
    <name type="scientific">Paramecium primaurelia</name>
    <dbReference type="NCBI Taxonomy" id="5886"/>
    <lineage>
        <taxon>Eukaryota</taxon>
        <taxon>Sar</taxon>
        <taxon>Alveolata</taxon>
        <taxon>Ciliophora</taxon>
        <taxon>Intramacronucleata</taxon>
        <taxon>Oligohymenophorea</taxon>
        <taxon>Peniculida</taxon>
        <taxon>Parameciidae</taxon>
        <taxon>Paramecium</taxon>
    </lineage>
</organism>
<dbReference type="AlphaFoldDB" id="A0A8S1P786"/>
<reference evidence="1" key="1">
    <citation type="submission" date="2021-01" db="EMBL/GenBank/DDBJ databases">
        <authorList>
            <consortium name="Genoscope - CEA"/>
            <person name="William W."/>
        </authorList>
    </citation>
    <scope>NUCLEOTIDE SEQUENCE</scope>
</reference>
<accession>A0A8S1P786</accession>
<evidence type="ECO:0000313" key="1">
    <source>
        <dbReference type="EMBL" id="CAD8098753.1"/>
    </source>
</evidence>
<proteinExistence type="predicted"/>
<comment type="caution">
    <text evidence="1">The sequence shown here is derived from an EMBL/GenBank/DDBJ whole genome shotgun (WGS) entry which is preliminary data.</text>
</comment>
<keyword evidence="2" id="KW-1185">Reference proteome</keyword>
<name>A0A8S1P786_PARPR</name>
<dbReference type="EMBL" id="CAJJDM010000110">
    <property type="protein sequence ID" value="CAD8098753.1"/>
    <property type="molecule type" value="Genomic_DNA"/>
</dbReference>
<gene>
    <name evidence="1" type="ORF">PPRIM_AZ9-3.1.T1070198</name>
</gene>